<evidence type="ECO:0000313" key="2">
    <source>
        <dbReference type="EMBL" id="CAI2163904.1"/>
    </source>
</evidence>
<comment type="caution">
    <text evidence="2">The sequence shown here is derived from an EMBL/GenBank/DDBJ whole genome shotgun (WGS) entry which is preliminary data.</text>
</comment>
<proteinExistence type="predicted"/>
<name>A0A9W4SCB3_9GLOM</name>
<dbReference type="CDD" id="cd18186">
    <property type="entry name" value="BTB_POZ_ZBTB_KLHL-like"/>
    <property type="match status" value="1"/>
</dbReference>
<dbReference type="PANTHER" id="PTHR45632">
    <property type="entry name" value="LD33804P"/>
    <property type="match status" value="1"/>
</dbReference>
<reference evidence="2" key="1">
    <citation type="submission" date="2022-08" db="EMBL/GenBank/DDBJ databases">
        <authorList>
            <person name="Kallberg Y."/>
            <person name="Tangrot J."/>
            <person name="Rosling A."/>
        </authorList>
    </citation>
    <scope>NUCLEOTIDE SEQUENCE</scope>
    <source>
        <strain evidence="2">Wild A</strain>
    </source>
</reference>
<organism evidence="2 3">
    <name type="scientific">Funneliformis geosporum</name>
    <dbReference type="NCBI Taxonomy" id="1117311"/>
    <lineage>
        <taxon>Eukaryota</taxon>
        <taxon>Fungi</taxon>
        <taxon>Fungi incertae sedis</taxon>
        <taxon>Mucoromycota</taxon>
        <taxon>Glomeromycotina</taxon>
        <taxon>Glomeromycetes</taxon>
        <taxon>Glomerales</taxon>
        <taxon>Glomeraceae</taxon>
        <taxon>Funneliformis</taxon>
    </lineage>
</organism>
<dbReference type="Pfam" id="PF00651">
    <property type="entry name" value="BTB"/>
    <property type="match status" value="1"/>
</dbReference>
<protein>
    <submittedName>
        <fullName evidence="2">16758_t:CDS:1</fullName>
    </submittedName>
</protein>
<evidence type="ECO:0000313" key="3">
    <source>
        <dbReference type="Proteomes" id="UP001153678"/>
    </source>
</evidence>
<dbReference type="AlphaFoldDB" id="A0A9W4SCB3"/>
<evidence type="ECO:0000259" key="1">
    <source>
        <dbReference type="PROSITE" id="PS50097"/>
    </source>
</evidence>
<dbReference type="InterPro" id="IPR011333">
    <property type="entry name" value="SKP1/BTB/POZ_sf"/>
</dbReference>
<dbReference type="PROSITE" id="PS50097">
    <property type="entry name" value="BTB"/>
    <property type="match status" value="1"/>
</dbReference>
<dbReference type="InterPro" id="IPR000210">
    <property type="entry name" value="BTB/POZ_dom"/>
</dbReference>
<dbReference type="SMART" id="SM00225">
    <property type="entry name" value="BTB"/>
    <property type="match status" value="1"/>
</dbReference>
<keyword evidence="3" id="KW-1185">Reference proteome</keyword>
<dbReference type="Proteomes" id="UP001153678">
    <property type="component" value="Unassembled WGS sequence"/>
</dbReference>
<dbReference type="EMBL" id="CAMKVN010000120">
    <property type="protein sequence ID" value="CAI2163904.1"/>
    <property type="molecule type" value="Genomic_DNA"/>
</dbReference>
<dbReference type="OrthoDB" id="3027208at2759"/>
<dbReference type="Gene3D" id="3.30.710.10">
    <property type="entry name" value="Potassium Channel Kv1.1, Chain A"/>
    <property type="match status" value="1"/>
</dbReference>
<gene>
    <name evidence="2" type="ORF">FWILDA_LOCUS1300</name>
</gene>
<sequence length="304" mass="36308">MTEHHKIHYYEKSGDIFLKAENTIFLLHKIILSIASEFFDDLFKFSKPSTNEIVTIIDGTQQSSNTFPMIEMNGETSESLERMLSFIYPNTFVEITWDNVKDCLRISDKFIINKLTKSCSVFLLHHFQEKVLLSFTLADKYSFPKVFKESSKLVLDDLQKYRSDSTYDELSPRTKLKLMDSWFHYTNSLHKYFKIISERSTKNGNFLQSKSPNFFLNPSKFSEFYRDCEIKFPCSRWKSKTKIEELFKNYEQLEFQPKPNEYGIVLTRRRLLKGWINLMFTCTDIFCFQHERQSVYEIKIYLIF</sequence>
<accession>A0A9W4SCB3</accession>
<dbReference type="SUPFAM" id="SSF54695">
    <property type="entry name" value="POZ domain"/>
    <property type="match status" value="1"/>
</dbReference>
<feature type="domain" description="BTB" evidence="1">
    <location>
        <begin position="14"/>
        <end position="88"/>
    </location>
</feature>